<gene>
    <name evidence="2" type="ORF">Pfra01_001614700</name>
</gene>
<evidence type="ECO:0000256" key="1">
    <source>
        <dbReference type="SAM" id="MobiDB-lite"/>
    </source>
</evidence>
<accession>A0A9W6XU28</accession>
<sequence>MFDKKPKPPIAWVLNKLPSAKTLVELDQMIRPFPKDMLRKCAAKVAALQKKRQLLAERDVAIEVPGVGTDNDALAALFFGASSEQVIIPVNGNGNHWCTIMVDLGKEKRYFYYPTESSYKIGIRTAAHVVKKSGFQRGDLACTAFKAMGATGGSKPTVTNVEATFYLTLRCSVWITQIMVNAIGDYSAQPSPFVALEEREADEEEKEDNGAGPTSGSKSAPLDFTQDSTPPSTPRAPLPKQRKRPAGSRNRQLRPDPYTPSDKDALDPGNHSLGQLSRLVLPLRTMR</sequence>
<dbReference type="Proteomes" id="UP001165121">
    <property type="component" value="Unassembled WGS sequence"/>
</dbReference>
<keyword evidence="3" id="KW-1185">Reference proteome</keyword>
<name>A0A9W6XU28_9STRA</name>
<dbReference type="OrthoDB" id="121589at2759"/>
<comment type="caution">
    <text evidence="2">The sequence shown here is derived from an EMBL/GenBank/DDBJ whole genome shotgun (WGS) entry which is preliminary data.</text>
</comment>
<proteinExistence type="predicted"/>
<evidence type="ECO:0000313" key="3">
    <source>
        <dbReference type="Proteomes" id="UP001165121"/>
    </source>
</evidence>
<dbReference type="AlphaFoldDB" id="A0A9W6XU28"/>
<reference evidence="2" key="1">
    <citation type="submission" date="2023-04" db="EMBL/GenBank/DDBJ databases">
        <title>Phytophthora fragariaefolia NBRC 109709.</title>
        <authorList>
            <person name="Ichikawa N."/>
            <person name="Sato H."/>
            <person name="Tonouchi N."/>
        </authorList>
    </citation>
    <scope>NUCLEOTIDE SEQUENCE</scope>
    <source>
        <strain evidence="2">NBRC 109709</strain>
    </source>
</reference>
<evidence type="ECO:0000313" key="2">
    <source>
        <dbReference type="EMBL" id="GMF45295.1"/>
    </source>
</evidence>
<dbReference type="EMBL" id="BSXT01001803">
    <property type="protein sequence ID" value="GMF45295.1"/>
    <property type="molecule type" value="Genomic_DNA"/>
</dbReference>
<feature type="region of interest" description="Disordered" evidence="1">
    <location>
        <begin position="197"/>
        <end position="287"/>
    </location>
</feature>
<organism evidence="2 3">
    <name type="scientific">Phytophthora fragariaefolia</name>
    <dbReference type="NCBI Taxonomy" id="1490495"/>
    <lineage>
        <taxon>Eukaryota</taxon>
        <taxon>Sar</taxon>
        <taxon>Stramenopiles</taxon>
        <taxon>Oomycota</taxon>
        <taxon>Peronosporomycetes</taxon>
        <taxon>Peronosporales</taxon>
        <taxon>Peronosporaceae</taxon>
        <taxon>Phytophthora</taxon>
    </lineage>
</organism>
<protein>
    <submittedName>
        <fullName evidence="2">Unnamed protein product</fullName>
    </submittedName>
</protein>